<evidence type="ECO:0000313" key="3">
    <source>
        <dbReference type="Proteomes" id="UP000188342"/>
    </source>
</evidence>
<dbReference type="STRING" id="1255658.FM114_05120"/>
<dbReference type="Gene3D" id="3.30.300.30">
    <property type="match status" value="1"/>
</dbReference>
<sequence>MKLTTCTADEVPGLLPDALAGRRVLAPVGEHPERTLAMLRPELPVTEPDAAVVVSTSGSTGVPKGVVLSRRALRAAAESSQQRLGPMSWTCVLPTGYVAGLMVLVRAHIAGRQVRFASSDLSDLEPAPGANAISIVPTQLFRAMERPEVLRSLARYDAILLGGAAVDADLLRSAIDEGLNLVTTYGMSETCGGCVWDGEPLPGVTVELDDGRIDLHGDMAFSGYRLAPELTAATLSGRTVRTHDRGQWIDGRLRVLGRMDDVVISGGVNVDLADVQRAVDALAPGTSAVVAVPDEEWGQKVVLLSTAEQDLAWWRTQLAGSLGKTALPKALTRCDVVPRTSSGKIDRQALLGALLEQKD</sequence>
<dbReference type="InterPro" id="IPR050237">
    <property type="entry name" value="ATP-dep_AMP-bd_enzyme"/>
</dbReference>
<reference evidence="2 3" key="1">
    <citation type="submission" date="2017-02" db="EMBL/GenBank/DDBJ databases">
        <authorList>
            <person name="Peterson S.W."/>
        </authorList>
    </citation>
    <scope>NUCLEOTIDE SEQUENCE [LARGE SCALE GENOMIC DNA]</scope>
    <source>
        <strain evidence="2 3">LSP_Lj1</strain>
    </source>
</reference>
<dbReference type="EMBL" id="FUKQ01000018">
    <property type="protein sequence ID" value="SJN26197.1"/>
    <property type="molecule type" value="Genomic_DNA"/>
</dbReference>
<protein>
    <submittedName>
        <fullName evidence="2">O-succinylbenzoic acid--CoA ligase</fullName>
        <ecNumber evidence="2">6.2.1.26</ecNumber>
    </submittedName>
</protein>
<dbReference type="GO" id="GO:0008756">
    <property type="term" value="F:o-succinylbenzoate-CoA ligase activity"/>
    <property type="evidence" value="ECO:0007669"/>
    <property type="project" value="UniProtKB-EC"/>
</dbReference>
<organism evidence="2 3">
    <name type="scientific">Luteococcus japonicus LSP_Lj1</name>
    <dbReference type="NCBI Taxonomy" id="1255658"/>
    <lineage>
        <taxon>Bacteria</taxon>
        <taxon>Bacillati</taxon>
        <taxon>Actinomycetota</taxon>
        <taxon>Actinomycetes</taxon>
        <taxon>Propionibacteriales</taxon>
        <taxon>Propionibacteriaceae</taxon>
        <taxon>Luteococcus</taxon>
    </lineage>
</organism>
<dbReference type="SUPFAM" id="SSF56801">
    <property type="entry name" value="Acetyl-CoA synthetase-like"/>
    <property type="match status" value="1"/>
</dbReference>
<evidence type="ECO:0000259" key="1">
    <source>
        <dbReference type="Pfam" id="PF00501"/>
    </source>
</evidence>
<dbReference type="PANTHER" id="PTHR43767:SF1">
    <property type="entry name" value="NONRIBOSOMAL PEPTIDE SYNTHASE PES1 (EUROFUNG)-RELATED"/>
    <property type="match status" value="1"/>
</dbReference>
<dbReference type="InterPro" id="IPR045851">
    <property type="entry name" value="AMP-bd_C_sf"/>
</dbReference>
<dbReference type="OrthoDB" id="9803968at2"/>
<dbReference type="PANTHER" id="PTHR43767">
    <property type="entry name" value="LONG-CHAIN-FATTY-ACID--COA LIGASE"/>
    <property type="match status" value="1"/>
</dbReference>
<evidence type="ECO:0000313" key="2">
    <source>
        <dbReference type="EMBL" id="SJN26197.1"/>
    </source>
</evidence>
<dbReference type="Pfam" id="PF00501">
    <property type="entry name" value="AMP-binding"/>
    <property type="match status" value="1"/>
</dbReference>
<dbReference type="RefSeq" id="WP_094764102.1">
    <property type="nucleotide sequence ID" value="NZ_FUKQ01000018.1"/>
</dbReference>
<dbReference type="AlphaFoldDB" id="A0A1R4J299"/>
<dbReference type="InterPro" id="IPR000873">
    <property type="entry name" value="AMP-dep_synth/lig_dom"/>
</dbReference>
<name>A0A1R4J299_9ACTN</name>
<dbReference type="EC" id="6.2.1.26" evidence="2"/>
<proteinExistence type="predicted"/>
<keyword evidence="3" id="KW-1185">Reference proteome</keyword>
<feature type="domain" description="AMP-dependent synthetase/ligase" evidence="1">
    <location>
        <begin position="41"/>
        <end position="200"/>
    </location>
</feature>
<dbReference type="InterPro" id="IPR042099">
    <property type="entry name" value="ANL_N_sf"/>
</dbReference>
<accession>A0A1R4J299</accession>
<keyword evidence="2" id="KW-0436">Ligase</keyword>
<gene>
    <name evidence="2" type="ORF">FM114_05120</name>
</gene>
<dbReference type="Gene3D" id="3.40.50.12780">
    <property type="entry name" value="N-terminal domain of ligase-like"/>
    <property type="match status" value="1"/>
</dbReference>
<dbReference type="Proteomes" id="UP000188342">
    <property type="component" value="Unassembled WGS sequence"/>
</dbReference>